<gene>
    <name evidence="2" type="ORF">IAB99_04925</name>
</gene>
<comment type="caution">
    <text evidence="2">The sequence shown here is derived from an EMBL/GenBank/DDBJ whole genome shotgun (WGS) entry which is preliminary data.</text>
</comment>
<proteinExistence type="predicted"/>
<evidence type="ECO:0000313" key="3">
    <source>
        <dbReference type="Proteomes" id="UP000823660"/>
    </source>
</evidence>
<feature type="domain" description="HEPN" evidence="1">
    <location>
        <begin position="16"/>
        <end position="53"/>
    </location>
</feature>
<dbReference type="Gene3D" id="1.20.120.330">
    <property type="entry name" value="Nucleotidyltransferases domain 2"/>
    <property type="match status" value="1"/>
</dbReference>
<dbReference type="AlphaFoldDB" id="A0A9D9I6Z5"/>
<reference evidence="2" key="2">
    <citation type="journal article" date="2021" name="PeerJ">
        <title>Extensive microbial diversity within the chicken gut microbiome revealed by metagenomics and culture.</title>
        <authorList>
            <person name="Gilroy R."/>
            <person name="Ravi A."/>
            <person name="Getino M."/>
            <person name="Pursley I."/>
            <person name="Horton D.L."/>
            <person name="Alikhan N.F."/>
            <person name="Baker D."/>
            <person name="Gharbi K."/>
            <person name="Hall N."/>
            <person name="Watson M."/>
            <person name="Adriaenssens E.M."/>
            <person name="Foster-Nyarko E."/>
            <person name="Jarju S."/>
            <person name="Secka A."/>
            <person name="Antonio M."/>
            <person name="Oren A."/>
            <person name="Chaudhuri R.R."/>
            <person name="La Ragione R."/>
            <person name="Hildebrand F."/>
            <person name="Pallen M.J."/>
        </authorList>
    </citation>
    <scope>NUCLEOTIDE SEQUENCE</scope>
    <source>
        <strain evidence="2">B1-15692</strain>
    </source>
</reference>
<evidence type="ECO:0000313" key="2">
    <source>
        <dbReference type="EMBL" id="MBO8467092.1"/>
    </source>
</evidence>
<sequence>MKLNEEERRIMVNLEYEKAQSFLEQAEKIASMDLWDVVANRLYYSVFHAVLAL</sequence>
<dbReference type="Pfam" id="PF05168">
    <property type="entry name" value="HEPN"/>
    <property type="match status" value="1"/>
</dbReference>
<dbReference type="InterPro" id="IPR007842">
    <property type="entry name" value="HEPN_dom"/>
</dbReference>
<evidence type="ECO:0000259" key="1">
    <source>
        <dbReference type="Pfam" id="PF05168"/>
    </source>
</evidence>
<protein>
    <submittedName>
        <fullName evidence="2">HEPN domain-containing protein</fullName>
    </submittedName>
</protein>
<name>A0A9D9I6Z5_9BACT</name>
<organism evidence="2 3">
    <name type="scientific">Candidatus Cryptobacteroides faecipullorum</name>
    <dbReference type="NCBI Taxonomy" id="2840764"/>
    <lineage>
        <taxon>Bacteria</taxon>
        <taxon>Pseudomonadati</taxon>
        <taxon>Bacteroidota</taxon>
        <taxon>Bacteroidia</taxon>
        <taxon>Bacteroidales</taxon>
        <taxon>Candidatus Cryptobacteroides</taxon>
    </lineage>
</organism>
<accession>A0A9D9I6Z5</accession>
<dbReference type="EMBL" id="JADIMH010000026">
    <property type="protein sequence ID" value="MBO8467092.1"/>
    <property type="molecule type" value="Genomic_DNA"/>
</dbReference>
<dbReference type="Proteomes" id="UP000823660">
    <property type="component" value="Unassembled WGS sequence"/>
</dbReference>
<reference evidence="2" key="1">
    <citation type="submission" date="2020-10" db="EMBL/GenBank/DDBJ databases">
        <authorList>
            <person name="Gilroy R."/>
        </authorList>
    </citation>
    <scope>NUCLEOTIDE SEQUENCE</scope>
    <source>
        <strain evidence="2">B1-15692</strain>
    </source>
</reference>